<evidence type="ECO:0000256" key="2">
    <source>
        <dbReference type="ARBA" id="ARBA00022723"/>
    </source>
</evidence>
<proteinExistence type="predicted"/>
<evidence type="ECO:0000256" key="6">
    <source>
        <dbReference type="PROSITE-ProRule" id="PRU00175"/>
    </source>
</evidence>
<dbReference type="Gene3D" id="3.30.40.10">
    <property type="entry name" value="Zinc/RING finger domain, C3HC4 (zinc finger)"/>
    <property type="match status" value="1"/>
</dbReference>
<dbReference type="InterPro" id="IPR051507">
    <property type="entry name" value="PcG_RING_finger"/>
</dbReference>
<comment type="subcellular location">
    <subcellularLocation>
        <location evidence="1">Nucleus</location>
    </subcellularLocation>
</comment>
<evidence type="ECO:0000256" key="1">
    <source>
        <dbReference type="ARBA" id="ARBA00004123"/>
    </source>
</evidence>
<keyword evidence="3 6" id="KW-0863">Zinc-finger</keyword>
<dbReference type="InterPro" id="IPR017907">
    <property type="entry name" value="Znf_RING_CS"/>
</dbReference>
<protein>
    <recommendedName>
        <fullName evidence="8">RING-type domain-containing protein</fullName>
    </recommendedName>
</protein>
<dbReference type="InterPro" id="IPR001841">
    <property type="entry name" value="Znf_RING"/>
</dbReference>
<keyword evidence="4" id="KW-0862">Zinc</keyword>
<dbReference type="SUPFAM" id="SSF57850">
    <property type="entry name" value="RING/U-box"/>
    <property type="match status" value="1"/>
</dbReference>
<feature type="domain" description="RING-type" evidence="8">
    <location>
        <begin position="101"/>
        <end position="138"/>
    </location>
</feature>
<dbReference type="Pfam" id="PF16207">
    <property type="entry name" value="RAWUL"/>
    <property type="match status" value="1"/>
</dbReference>
<name>A0A7R9UF62_9STRA</name>
<accession>A0A7R9UF62</accession>
<dbReference type="PANTHER" id="PTHR45893">
    <property type="entry name" value="POLYCOMB GROUP RING FINGER PROTEIN"/>
    <property type="match status" value="1"/>
</dbReference>
<dbReference type="PROSITE" id="PS00518">
    <property type="entry name" value="ZF_RING_1"/>
    <property type="match status" value="1"/>
</dbReference>
<dbReference type="AlphaFoldDB" id="A0A7R9UF62"/>
<sequence length="314" mass="35346">MEEAKVEEGGGSNGVAALPPSEVTVVDVQEHSWQPASHPTALSTARLCSPIGRGAFEDASLLGKPVMHLTAEEAEEELAKLRQETKFVRFRVADINQHLICRLCNGYFRDAHTINECLHTFCKSCLFIRLHEGMKKCPAPGCQTDLSVTAEGLICADRQMQSIVDKLFPHLRVEDAENEAKFYRERNIAPKPEHGRAPTRVVVDTPRKRRRTKRDGSGKEMNVKLVPDETCPDSHKLRELEKPYLRTSSKLRMLQLQKYVEKKLELDTGGDLVSVELLCNGEVLGPEHSLEFVGRTRWIDEGPTLQLHYRKAGD</sequence>
<dbReference type="Gene3D" id="3.10.20.90">
    <property type="entry name" value="Phosphatidylinositol 3-kinase Catalytic Subunit, Chain A, domain 1"/>
    <property type="match status" value="1"/>
</dbReference>
<keyword evidence="5" id="KW-0539">Nucleus</keyword>
<evidence type="ECO:0000256" key="4">
    <source>
        <dbReference type="ARBA" id="ARBA00022833"/>
    </source>
</evidence>
<dbReference type="EMBL" id="HBEA01017141">
    <property type="protein sequence ID" value="CAD8263532.1"/>
    <property type="molecule type" value="Transcribed_RNA"/>
</dbReference>
<organism evidence="9">
    <name type="scientific">Pinguiococcus pyrenoidosus</name>
    <dbReference type="NCBI Taxonomy" id="172671"/>
    <lineage>
        <taxon>Eukaryota</taxon>
        <taxon>Sar</taxon>
        <taxon>Stramenopiles</taxon>
        <taxon>Ochrophyta</taxon>
        <taxon>Pinguiophyceae</taxon>
        <taxon>Pinguiochrysidales</taxon>
        <taxon>Pinguiochrysidaceae</taxon>
        <taxon>Pinguiococcus</taxon>
    </lineage>
</organism>
<dbReference type="GO" id="GO:0008270">
    <property type="term" value="F:zinc ion binding"/>
    <property type="evidence" value="ECO:0007669"/>
    <property type="project" value="UniProtKB-KW"/>
</dbReference>
<evidence type="ECO:0000313" key="9">
    <source>
        <dbReference type="EMBL" id="CAD8263532.1"/>
    </source>
</evidence>
<evidence type="ECO:0000259" key="8">
    <source>
        <dbReference type="PROSITE" id="PS50089"/>
    </source>
</evidence>
<reference evidence="9" key="1">
    <citation type="submission" date="2021-01" db="EMBL/GenBank/DDBJ databases">
        <authorList>
            <person name="Corre E."/>
            <person name="Pelletier E."/>
            <person name="Niang G."/>
            <person name="Scheremetjew M."/>
            <person name="Finn R."/>
            <person name="Kale V."/>
            <person name="Holt S."/>
            <person name="Cochrane G."/>
            <person name="Meng A."/>
            <person name="Brown T."/>
            <person name="Cohen L."/>
        </authorList>
    </citation>
    <scope>NUCLEOTIDE SEQUENCE</scope>
    <source>
        <strain evidence="9">CCMP2078</strain>
    </source>
</reference>
<keyword evidence="7" id="KW-0175">Coiled coil</keyword>
<evidence type="ECO:0000256" key="5">
    <source>
        <dbReference type="ARBA" id="ARBA00023242"/>
    </source>
</evidence>
<dbReference type="FunFam" id="3.30.40.10:FF:000033">
    <property type="entry name" value="Polycomb group RING finger protein 3"/>
    <property type="match status" value="1"/>
</dbReference>
<feature type="coiled-coil region" evidence="7">
    <location>
        <begin position="64"/>
        <end position="91"/>
    </location>
</feature>
<evidence type="ECO:0000256" key="3">
    <source>
        <dbReference type="ARBA" id="ARBA00022771"/>
    </source>
</evidence>
<keyword evidence="2" id="KW-0479">Metal-binding</keyword>
<dbReference type="PROSITE" id="PS50089">
    <property type="entry name" value="ZF_RING_2"/>
    <property type="match status" value="1"/>
</dbReference>
<gene>
    <name evidence="9" type="ORF">PPYR1160_LOCUS13034</name>
</gene>
<evidence type="ECO:0000256" key="7">
    <source>
        <dbReference type="SAM" id="Coils"/>
    </source>
</evidence>
<dbReference type="GO" id="GO:0005634">
    <property type="term" value="C:nucleus"/>
    <property type="evidence" value="ECO:0007669"/>
    <property type="project" value="UniProtKB-SubCell"/>
</dbReference>
<dbReference type="CDD" id="cd16102">
    <property type="entry name" value="RAWUL_PCGF_like"/>
    <property type="match status" value="1"/>
</dbReference>
<dbReference type="InterPro" id="IPR013083">
    <property type="entry name" value="Znf_RING/FYVE/PHD"/>
</dbReference>
<dbReference type="Pfam" id="PF13923">
    <property type="entry name" value="zf-C3HC4_2"/>
    <property type="match status" value="1"/>
</dbReference>
<dbReference type="InterPro" id="IPR032443">
    <property type="entry name" value="RAWUL"/>
</dbReference>